<gene>
    <name evidence="3" type="ORF">BKG61_08475</name>
</gene>
<dbReference type="InterPro" id="IPR052345">
    <property type="entry name" value="Rad_response_metalloprotease"/>
</dbReference>
<accession>A0A1S1K751</accession>
<dbReference type="Gene3D" id="1.10.10.2910">
    <property type="match status" value="1"/>
</dbReference>
<dbReference type="Gene3D" id="1.10.260.40">
    <property type="entry name" value="lambda repressor-like DNA-binding domains"/>
    <property type="match status" value="1"/>
</dbReference>
<evidence type="ECO:0000313" key="4">
    <source>
        <dbReference type="Proteomes" id="UP000179636"/>
    </source>
</evidence>
<name>A0A1Q9WFF8_9MYCO</name>
<dbReference type="InterPro" id="IPR010359">
    <property type="entry name" value="IrrE_HExxH"/>
</dbReference>
<dbReference type="SUPFAM" id="SSF47413">
    <property type="entry name" value="lambda repressor-like DNA-binding domains"/>
    <property type="match status" value="1"/>
</dbReference>
<evidence type="ECO:0000259" key="2">
    <source>
        <dbReference type="PROSITE" id="PS50943"/>
    </source>
</evidence>
<dbReference type="OrthoDB" id="9794834at2"/>
<dbReference type="EMBL" id="MLHV01000006">
    <property type="protein sequence ID" value="OHU01539.1"/>
    <property type="molecule type" value="Genomic_DNA"/>
</dbReference>
<evidence type="ECO:0000313" key="3">
    <source>
        <dbReference type="EMBL" id="OHU01539.1"/>
    </source>
</evidence>
<feature type="domain" description="HTH cro/C1-type" evidence="2">
    <location>
        <begin position="15"/>
        <end position="69"/>
    </location>
</feature>
<organism evidence="3 4">
    <name type="scientific">Mycobacterium syngnathidarum</name>
    <dbReference type="NCBI Taxonomy" id="1908205"/>
    <lineage>
        <taxon>Bacteria</taxon>
        <taxon>Bacillati</taxon>
        <taxon>Actinomycetota</taxon>
        <taxon>Actinomycetes</taxon>
        <taxon>Mycobacteriales</taxon>
        <taxon>Mycobacteriaceae</taxon>
        <taxon>Mycobacterium</taxon>
    </lineage>
</organism>
<dbReference type="Pfam" id="PF01381">
    <property type="entry name" value="HTH_3"/>
    <property type="match status" value="1"/>
</dbReference>
<comment type="similarity">
    <text evidence="1">Belongs to the short-chain fatty acyl-CoA assimilation regulator (ScfR) family.</text>
</comment>
<dbReference type="GO" id="GO:0003677">
    <property type="term" value="F:DNA binding"/>
    <property type="evidence" value="ECO:0007669"/>
    <property type="project" value="UniProtKB-KW"/>
</dbReference>
<dbReference type="STRING" id="1908205.BKG60_05520"/>
<dbReference type="Pfam" id="PF06114">
    <property type="entry name" value="Peptidase_M78"/>
    <property type="match status" value="1"/>
</dbReference>
<dbReference type="SMART" id="SM00530">
    <property type="entry name" value="HTH_XRE"/>
    <property type="match status" value="1"/>
</dbReference>
<keyword evidence="3" id="KW-0238">DNA-binding</keyword>
<dbReference type="PANTHER" id="PTHR43236">
    <property type="entry name" value="ANTITOXIN HIGA1"/>
    <property type="match status" value="1"/>
</dbReference>
<protein>
    <submittedName>
        <fullName evidence="3">DNA-binding protein</fullName>
    </submittedName>
</protein>
<dbReference type="InterPro" id="IPR010982">
    <property type="entry name" value="Lambda_DNA-bd_dom_sf"/>
</dbReference>
<keyword evidence="4" id="KW-1185">Reference proteome</keyword>
<evidence type="ECO:0000256" key="1">
    <source>
        <dbReference type="ARBA" id="ARBA00007227"/>
    </source>
</evidence>
<dbReference type="AlphaFoldDB" id="A0A1Q9WFF8"/>
<proteinExistence type="inferred from homology"/>
<dbReference type="PROSITE" id="PS50943">
    <property type="entry name" value="HTH_CROC1"/>
    <property type="match status" value="1"/>
</dbReference>
<dbReference type="RefSeq" id="WP_070944425.1">
    <property type="nucleotide sequence ID" value="NZ_MLCL01000023.1"/>
</dbReference>
<sequence length="359" mass="39631">MTALPNYAVAPGEHIEEWLDEHGINAAELARRLDVTPKHVSELLSGKAPLSATVALGLERVTGIPARIWNRFEAGYREDLARLAEEDKLAAQYEQAKGFPLAYLRKWKFITASARDKAGTVRELLPILGIGHLDAFNATWVHAKVAYRKAALENDKTYERATWLALGERLVKIDDLPDFNKAALEALVPQLRSLTAQSNPVAAIAEAERLLHEAGVALCLIPPIPGFGVHGATRWIAGHPVVQLSVRGKKDDQLWFTLFHELGHVLLHGHKTVFLQGKDGTHNAAEDEADEFASRTLVPEAYCDRLPTDRNIMAIRELASELGIAPSIVLGQAQRLTGDFKWGHELKITLEWDAGKKGE</sequence>
<dbReference type="CDD" id="cd00093">
    <property type="entry name" value="HTH_XRE"/>
    <property type="match status" value="1"/>
</dbReference>
<comment type="caution">
    <text evidence="3">The sequence shown here is derived from an EMBL/GenBank/DDBJ whole genome shotgun (WGS) entry which is preliminary data.</text>
</comment>
<reference evidence="3 4" key="1">
    <citation type="submission" date="2016-10" db="EMBL/GenBank/DDBJ databases">
        <title>Evaluation of Human, Animal and Environmental Mycobacterium chelonae Isolates by Core Genome Phylogenomic Analysis, Targeted Gene Comparison, and Anti-microbial Susceptibility Patterns: A Tale of Mistaken Identities.</title>
        <authorList>
            <person name="Fogelson S.B."/>
            <person name="Camus A.C."/>
            <person name="Lorenz W."/>
            <person name="Vasireddy R."/>
            <person name="Vasireddy S."/>
            <person name="Smith T."/>
            <person name="Brown-Elliott B.A."/>
            <person name="Wallace R.J.Jr."/>
            <person name="Hasan N.A."/>
            <person name="Reischl U."/>
            <person name="Sanchez S."/>
        </authorList>
    </citation>
    <scope>NUCLEOTIDE SEQUENCE [LARGE SCALE GENOMIC DNA]</scope>
    <source>
        <strain evidence="3 4">24999</strain>
    </source>
</reference>
<dbReference type="Proteomes" id="UP000179636">
    <property type="component" value="Unassembled WGS sequence"/>
</dbReference>
<accession>A0A1Q9WFF8</accession>
<dbReference type="PANTHER" id="PTHR43236:SF1">
    <property type="entry name" value="BLL7220 PROTEIN"/>
    <property type="match status" value="1"/>
</dbReference>
<dbReference type="InterPro" id="IPR001387">
    <property type="entry name" value="Cro/C1-type_HTH"/>
</dbReference>